<protein>
    <submittedName>
        <fullName evidence="2">Uncharacterized protein</fullName>
    </submittedName>
</protein>
<gene>
    <name evidence="2" type="ORF">GQ55_7G066900</name>
</gene>
<evidence type="ECO:0000313" key="2">
    <source>
        <dbReference type="EMBL" id="PUZ46351.1"/>
    </source>
</evidence>
<dbReference type="AlphaFoldDB" id="A0A2T7CSS1"/>
<feature type="region of interest" description="Disordered" evidence="1">
    <location>
        <begin position="1"/>
        <end position="25"/>
    </location>
</feature>
<keyword evidence="3" id="KW-1185">Reference proteome</keyword>
<reference evidence="2 3" key="1">
    <citation type="submission" date="2018-04" db="EMBL/GenBank/DDBJ databases">
        <title>WGS assembly of Panicum hallii var. hallii HAL2.</title>
        <authorList>
            <person name="Lovell J."/>
            <person name="Jenkins J."/>
            <person name="Lowry D."/>
            <person name="Mamidi S."/>
            <person name="Sreedasyam A."/>
            <person name="Weng X."/>
            <person name="Barry K."/>
            <person name="Bonette J."/>
            <person name="Campitelli B."/>
            <person name="Daum C."/>
            <person name="Gordon S."/>
            <person name="Gould B."/>
            <person name="Lipzen A."/>
            <person name="MacQueen A."/>
            <person name="Palacio-Mejia J."/>
            <person name="Plott C."/>
            <person name="Shakirov E."/>
            <person name="Shu S."/>
            <person name="Yoshinaga Y."/>
            <person name="Zane M."/>
            <person name="Rokhsar D."/>
            <person name="Grimwood J."/>
            <person name="Schmutz J."/>
            <person name="Juenger T."/>
        </authorList>
    </citation>
    <scope>NUCLEOTIDE SEQUENCE [LARGE SCALE GENOMIC DNA]</scope>
    <source>
        <strain evidence="3">cv. HAL2</strain>
    </source>
</reference>
<organism evidence="2 3">
    <name type="scientific">Panicum hallii var. hallii</name>
    <dbReference type="NCBI Taxonomy" id="1504633"/>
    <lineage>
        <taxon>Eukaryota</taxon>
        <taxon>Viridiplantae</taxon>
        <taxon>Streptophyta</taxon>
        <taxon>Embryophyta</taxon>
        <taxon>Tracheophyta</taxon>
        <taxon>Spermatophyta</taxon>
        <taxon>Magnoliopsida</taxon>
        <taxon>Liliopsida</taxon>
        <taxon>Poales</taxon>
        <taxon>Poaceae</taxon>
        <taxon>PACMAD clade</taxon>
        <taxon>Panicoideae</taxon>
        <taxon>Panicodae</taxon>
        <taxon>Paniceae</taxon>
        <taxon>Panicinae</taxon>
        <taxon>Panicum</taxon>
        <taxon>Panicum sect. Panicum</taxon>
    </lineage>
</organism>
<evidence type="ECO:0000313" key="3">
    <source>
        <dbReference type="Proteomes" id="UP000244336"/>
    </source>
</evidence>
<dbReference type="EMBL" id="CM009755">
    <property type="protein sequence ID" value="PUZ46351.1"/>
    <property type="molecule type" value="Genomic_DNA"/>
</dbReference>
<sequence length="65" mass="7041">MPSRSELSHRPPPPRFALPLPTSRCPSSTRCWPRASLAALVQLADPLTNNRPSASPARLQTAVPN</sequence>
<accession>A0A2T7CSS1</accession>
<evidence type="ECO:0000256" key="1">
    <source>
        <dbReference type="SAM" id="MobiDB-lite"/>
    </source>
</evidence>
<proteinExistence type="predicted"/>
<dbReference type="Gramene" id="PUZ46351">
    <property type="protein sequence ID" value="PUZ46351"/>
    <property type="gene ID" value="GQ55_7G066900"/>
</dbReference>
<name>A0A2T7CSS1_9POAL</name>
<dbReference type="Proteomes" id="UP000244336">
    <property type="component" value="Chromosome 7"/>
</dbReference>